<keyword evidence="18" id="KW-0131">Cell cycle</keyword>
<dbReference type="InterPro" id="IPR005936">
    <property type="entry name" value="FtsH"/>
</dbReference>
<protein>
    <recommendedName>
        <fullName evidence="15">ATP-dependent zinc metalloprotease FtsH</fullName>
        <ecNumber evidence="15">3.4.24.-</ecNumber>
    </recommendedName>
</protein>
<comment type="subunit">
    <text evidence="15">Homohexamer.</text>
</comment>
<dbReference type="PROSITE" id="PS00674">
    <property type="entry name" value="AAA"/>
    <property type="match status" value="1"/>
</dbReference>
<feature type="binding site" evidence="15">
    <location>
        <position position="422"/>
    </location>
    <ligand>
        <name>Zn(2+)</name>
        <dbReference type="ChEBI" id="CHEBI:29105"/>
        <note>catalytic</note>
    </ligand>
</feature>
<dbReference type="InterPro" id="IPR003960">
    <property type="entry name" value="ATPase_AAA_CS"/>
</dbReference>
<sequence>MNKRWRNIGLTALLVLAIVVIAPAFLGGGNTQQEARTMRYSDFVEAVEDNQISRVLISPDRGTAQVVENDGRRAQVNLAPDKELLGLLTQHDVDIAVQPTRQAPAWQQAAGSLIFPLLLLGGLFFLFRRAQGGGGGNPAMQFGKSKARVQMEPSTQVTFTDVAGIEGAKLELTEVVDFLKNPDRFTAVGAKIPKGVLLVGPPGTGKTLLAKAVAGEAGVPFFSISGSEFVEMFVGVGASRVRDLFEQAKKNAPCIVFIDEIDAVGRQRGAGLGGGNDEREQTLNQLLTEMDGFEGNTGIIIVAATNRPDVLDAALMRPGRFDRQVTVDRPDYAGRLQILNVHARGKTLSKDVDLDKVARRTPGYTGADLANLLNEAAILAARRELTEVSNDEISDAIERVMAGPEKKDRVMSERRKRLVAYHEAGHALVGALMPDYDPVQKISIIPRGNAGGLTFFTPSEERMESGLYSRAYLQNQMAVALGGRVAEEIVYGEDEVTTGASNDLQQVASTARQMITRFGMSDTLGPVALGRAQGGMFLGRDIAAERDFSEDTAATIDQEVSELVDVAYKRATKVLVDNRAVLDELADMLVEQETVDAEELQELLITRDVRVAEYI</sequence>
<comment type="cofactor">
    <cofactor evidence="15">
        <name>Zn(2+)</name>
        <dbReference type="ChEBI" id="CHEBI:29105"/>
    </cofactor>
    <text evidence="15">Binds 1 zinc ion per subunit.</text>
</comment>
<keyword evidence="9 15" id="KW-1133">Transmembrane helix</keyword>
<comment type="subcellular location">
    <subcellularLocation>
        <location evidence="13 15">Cellular thylakoid membrane</location>
        <topology evidence="13 15">Multi-pass membrane protein</topology>
        <orientation evidence="13 15">Stromal side</orientation>
    </subcellularLocation>
</comment>
<reference evidence="18 19" key="1">
    <citation type="journal article" date="2003" name="Nature">
        <title>The genome of a motile marine Synechococcus.</title>
        <authorList>
            <person name="Palenik B."/>
            <person name="Brahamsha B."/>
            <person name="Larimer F."/>
            <person name="Land M."/>
            <person name="Hauser L."/>
            <person name="Chain P."/>
            <person name="Lamerdin J."/>
            <person name="Regala W."/>
            <person name="Allen E.A."/>
            <person name="McCarren J."/>
            <person name="Paulsen I."/>
            <person name="Dufresne A."/>
            <person name="Partensky F."/>
            <person name="Webb E."/>
            <person name="Waterbury J."/>
        </authorList>
    </citation>
    <scope>NUCLEOTIDE SEQUENCE [LARGE SCALE GENOMIC DNA]</scope>
    <source>
        <strain evidence="18 19">WH8102</strain>
    </source>
</reference>
<feature type="binding site" evidence="15">
    <location>
        <begin position="200"/>
        <end position="207"/>
    </location>
    <ligand>
        <name>ATP</name>
        <dbReference type="ChEBI" id="CHEBI:30616"/>
    </ligand>
</feature>
<dbReference type="Pfam" id="PF17862">
    <property type="entry name" value="AAA_lid_3"/>
    <property type="match status" value="1"/>
</dbReference>
<keyword evidence="18" id="KW-0132">Cell division</keyword>
<feature type="domain" description="AAA+ ATPase" evidence="17">
    <location>
        <begin position="192"/>
        <end position="331"/>
    </location>
</feature>
<dbReference type="Pfam" id="PF01434">
    <property type="entry name" value="Peptidase_M41"/>
    <property type="match status" value="1"/>
</dbReference>
<keyword evidence="3 15" id="KW-0812">Transmembrane</keyword>
<feature type="binding site" evidence="15">
    <location>
        <position position="503"/>
    </location>
    <ligand>
        <name>Zn(2+)</name>
        <dbReference type="ChEBI" id="CHEBI:29105"/>
        <note>catalytic</note>
    </ligand>
</feature>
<evidence type="ECO:0000256" key="12">
    <source>
        <dbReference type="ARBA" id="ARBA00023136"/>
    </source>
</evidence>
<evidence type="ECO:0000256" key="8">
    <source>
        <dbReference type="ARBA" id="ARBA00022840"/>
    </source>
</evidence>
<name>Q7U9F3_PARMW</name>
<dbReference type="GO" id="GO:0030163">
    <property type="term" value="P:protein catabolic process"/>
    <property type="evidence" value="ECO:0007669"/>
    <property type="project" value="UniProtKB-UniRule"/>
</dbReference>
<comment type="similarity">
    <text evidence="1 15">In the C-terminal section; belongs to the peptidase M41 family.</text>
</comment>
<evidence type="ECO:0000256" key="3">
    <source>
        <dbReference type="ARBA" id="ARBA00022692"/>
    </source>
</evidence>
<evidence type="ECO:0000256" key="1">
    <source>
        <dbReference type="ARBA" id="ARBA00010044"/>
    </source>
</evidence>
<dbReference type="HOGENOM" id="CLU_000688_16_0_3"/>
<dbReference type="FunFam" id="1.20.58.760:FF:000001">
    <property type="entry name" value="ATP-dependent zinc metalloprotease FtsH"/>
    <property type="match status" value="1"/>
</dbReference>
<dbReference type="STRING" id="84588.SYNW0305"/>
<evidence type="ECO:0000256" key="6">
    <source>
        <dbReference type="ARBA" id="ARBA00022801"/>
    </source>
</evidence>
<feature type="binding site" evidence="15">
    <location>
        <position position="426"/>
    </location>
    <ligand>
        <name>Zn(2+)</name>
        <dbReference type="ChEBI" id="CHEBI:29105"/>
        <note>catalytic</note>
    </ligand>
</feature>
<comment type="similarity">
    <text evidence="14 15">In the central section; belongs to the AAA ATPase family.</text>
</comment>
<keyword evidence="7 15" id="KW-0862">Zinc</keyword>
<dbReference type="GO" id="GO:0004176">
    <property type="term" value="F:ATP-dependent peptidase activity"/>
    <property type="evidence" value="ECO:0007669"/>
    <property type="project" value="InterPro"/>
</dbReference>
<evidence type="ECO:0000256" key="13">
    <source>
        <dbReference type="ARBA" id="ARBA00060402"/>
    </source>
</evidence>
<dbReference type="GO" id="GO:0031676">
    <property type="term" value="C:plasma membrane-derived thylakoid membrane"/>
    <property type="evidence" value="ECO:0007669"/>
    <property type="project" value="UniProtKB-SubCell"/>
</dbReference>
<dbReference type="PANTHER" id="PTHR23076:SF113">
    <property type="entry name" value="ATP-DEPENDENT ZINC METALLOPROTEASE FTSH 1, CHLOROPLASTIC-RELATED"/>
    <property type="match status" value="1"/>
</dbReference>
<evidence type="ECO:0000256" key="7">
    <source>
        <dbReference type="ARBA" id="ARBA00022833"/>
    </source>
</evidence>
<dbReference type="GO" id="GO:0016887">
    <property type="term" value="F:ATP hydrolysis activity"/>
    <property type="evidence" value="ECO:0007669"/>
    <property type="project" value="UniProtKB-UniRule"/>
</dbReference>
<evidence type="ECO:0000256" key="2">
    <source>
        <dbReference type="ARBA" id="ARBA00022670"/>
    </source>
</evidence>
<dbReference type="NCBIfam" id="TIGR01241">
    <property type="entry name" value="FtsH_fam"/>
    <property type="match status" value="1"/>
</dbReference>
<keyword evidence="10 15" id="KW-0482">Metalloprotease</keyword>
<keyword evidence="8 15" id="KW-0067">ATP-binding</keyword>
<dbReference type="PANTHER" id="PTHR23076">
    <property type="entry name" value="METALLOPROTEASE M41 FTSH"/>
    <property type="match status" value="1"/>
</dbReference>
<dbReference type="InterPro" id="IPR003959">
    <property type="entry name" value="ATPase_AAA_core"/>
</dbReference>
<accession>Q7U9F3</accession>
<dbReference type="Pfam" id="PF06480">
    <property type="entry name" value="FtsH_ext"/>
    <property type="match status" value="1"/>
</dbReference>
<dbReference type="Proteomes" id="UP000001422">
    <property type="component" value="Chromosome"/>
</dbReference>
<evidence type="ECO:0000256" key="4">
    <source>
        <dbReference type="ARBA" id="ARBA00022723"/>
    </source>
</evidence>
<dbReference type="KEGG" id="syw:SYNW0305"/>
<gene>
    <name evidence="18" type="primary">ftsH2</name>
    <name evidence="15" type="synonym">ftsH</name>
    <name evidence="18" type="ordered locus">SYNW0305</name>
</gene>
<dbReference type="eggNOG" id="COG0465">
    <property type="taxonomic scope" value="Bacteria"/>
</dbReference>
<keyword evidence="4 15" id="KW-0479">Metal-binding</keyword>
<dbReference type="InterPro" id="IPR027417">
    <property type="entry name" value="P-loop_NTPase"/>
</dbReference>
<dbReference type="HAMAP" id="MF_01458">
    <property type="entry name" value="FtsH"/>
    <property type="match status" value="1"/>
</dbReference>
<dbReference type="InterPro" id="IPR041569">
    <property type="entry name" value="AAA_lid_3"/>
</dbReference>
<dbReference type="GO" id="GO:0005524">
    <property type="term" value="F:ATP binding"/>
    <property type="evidence" value="ECO:0007669"/>
    <property type="project" value="UniProtKB-UniRule"/>
</dbReference>
<dbReference type="FunFam" id="3.40.50.300:FF:000001">
    <property type="entry name" value="ATP-dependent zinc metalloprotease FtsH"/>
    <property type="match status" value="1"/>
</dbReference>
<proteinExistence type="inferred from homology"/>
<keyword evidence="6 15" id="KW-0378">Hydrolase</keyword>
<dbReference type="Pfam" id="PF00004">
    <property type="entry name" value="AAA"/>
    <property type="match status" value="1"/>
</dbReference>
<evidence type="ECO:0000256" key="15">
    <source>
        <dbReference type="HAMAP-Rule" id="MF_01458"/>
    </source>
</evidence>
<keyword evidence="5 15" id="KW-0547">Nucleotide-binding</keyword>
<dbReference type="Gene3D" id="3.30.720.210">
    <property type="match status" value="1"/>
</dbReference>
<dbReference type="GO" id="GO:0051301">
    <property type="term" value="P:cell division"/>
    <property type="evidence" value="ECO:0007669"/>
    <property type="project" value="UniProtKB-KW"/>
</dbReference>
<keyword evidence="12 15" id="KW-0472">Membrane</keyword>
<dbReference type="EMBL" id="BX569689">
    <property type="protein sequence ID" value="CAE06820.1"/>
    <property type="molecule type" value="Genomic_DNA"/>
</dbReference>
<dbReference type="SUPFAM" id="SSF140990">
    <property type="entry name" value="FtsH protease domain-like"/>
    <property type="match status" value="1"/>
</dbReference>
<comment type="similarity">
    <text evidence="16">Belongs to the AAA ATPase family.</text>
</comment>
<dbReference type="MEROPS" id="M41.020"/>
<keyword evidence="19" id="KW-1185">Reference proteome</keyword>
<dbReference type="CDD" id="cd19501">
    <property type="entry name" value="RecA-like_FtsH"/>
    <property type="match status" value="1"/>
</dbReference>
<evidence type="ECO:0000256" key="9">
    <source>
        <dbReference type="ARBA" id="ARBA00022989"/>
    </source>
</evidence>
<comment type="function">
    <text evidence="15">Acts as a processive, ATP-dependent zinc metallopeptidase for both cytoplasmic and membrane proteins. Plays a role in the quality control of integral membrane proteins.</text>
</comment>
<dbReference type="GO" id="GO:0006508">
    <property type="term" value="P:proteolysis"/>
    <property type="evidence" value="ECO:0007669"/>
    <property type="project" value="UniProtKB-KW"/>
</dbReference>
<keyword evidence="2 15" id="KW-0645">Protease</keyword>
<dbReference type="InterPro" id="IPR011546">
    <property type="entry name" value="Pept_M41_FtsH_extracell"/>
</dbReference>
<evidence type="ECO:0000256" key="10">
    <source>
        <dbReference type="ARBA" id="ARBA00023049"/>
    </source>
</evidence>
<dbReference type="InterPro" id="IPR037219">
    <property type="entry name" value="Peptidase_M41-like"/>
</dbReference>
<feature type="active site" evidence="15">
    <location>
        <position position="423"/>
    </location>
</feature>
<dbReference type="SMART" id="SM00382">
    <property type="entry name" value="AAA"/>
    <property type="match status" value="1"/>
</dbReference>
<dbReference type="InterPro" id="IPR000642">
    <property type="entry name" value="Peptidase_M41"/>
</dbReference>
<dbReference type="AlphaFoldDB" id="Q7U9F3"/>
<dbReference type="SUPFAM" id="SSF52540">
    <property type="entry name" value="P-loop containing nucleoside triphosphate hydrolases"/>
    <property type="match status" value="1"/>
</dbReference>
<evidence type="ECO:0000256" key="5">
    <source>
        <dbReference type="ARBA" id="ARBA00022741"/>
    </source>
</evidence>
<keyword evidence="11 15" id="KW-0793">Thylakoid</keyword>
<dbReference type="GO" id="GO:0004222">
    <property type="term" value="F:metalloendopeptidase activity"/>
    <property type="evidence" value="ECO:0007669"/>
    <property type="project" value="InterPro"/>
</dbReference>
<dbReference type="RefSeq" id="WP_011127179.1">
    <property type="nucleotide sequence ID" value="NC_005070.1"/>
</dbReference>
<dbReference type="Gene3D" id="1.20.58.760">
    <property type="entry name" value="Peptidase M41"/>
    <property type="match status" value="1"/>
</dbReference>
<evidence type="ECO:0000313" key="18">
    <source>
        <dbReference type="EMBL" id="CAE06820.1"/>
    </source>
</evidence>
<evidence type="ECO:0000313" key="19">
    <source>
        <dbReference type="Proteomes" id="UP000001422"/>
    </source>
</evidence>
<evidence type="ECO:0000259" key="17">
    <source>
        <dbReference type="SMART" id="SM00382"/>
    </source>
</evidence>
<dbReference type="GO" id="GO:0008270">
    <property type="term" value="F:zinc ion binding"/>
    <property type="evidence" value="ECO:0007669"/>
    <property type="project" value="UniProtKB-UniRule"/>
</dbReference>
<dbReference type="FunFam" id="1.10.8.60:FF:000001">
    <property type="entry name" value="ATP-dependent zinc metalloprotease FtsH"/>
    <property type="match status" value="1"/>
</dbReference>
<dbReference type="Gene3D" id="3.40.50.300">
    <property type="entry name" value="P-loop containing nucleotide triphosphate hydrolases"/>
    <property type="match status" value="1"/>
</dbReference>
<dbReference type="EC" id="3.4.24.-" evidence="15"/>
<evidence type="ECO:0000256" key="14">
    <source>
        <dbReference type="ARBA" id="ARBA00061570"/>
    </source>
</evidence>
<dbReference type="InterPro" id="IPR003593">
    <property type="entry name" value="AAA+_ATPase"/>
</dbReference>
<organism evidence="18 19">
    <name type="scientific">Parasynechococcus marenigrum (strain WH8102)</name>
    <dbReference type="NCBI Taxonomy" id="84588"/>
    <lineage>
        <taxon>Bacteria</taxon>
        <taxon>Bacillati</taxon>
        <taxon>Cyanobacteriota</taxon>
        <taxon>Cyanophyceae</taxon>
        <taxon>Synechococcales</taxon>
        <taxon>Prochlorococcaceae</taxon>
        <taxon>Parasynechococcus</taxon>
        <taxon>Parasynechococcus marenigrum</taxon>
    </lineage>
</organism>
<evidence type="ECO:0000256" key="11">
    <source>
        <dbReference type="ARBA" id="ARBA00023078"/>
    </source>
</evidence>
<evidence type="ECO:0000256" key="16">
    <source>
        <dbReference type="RuleBase" id="RU003651"/>
    </source>
</evidence>
<dbReference type="Gene3D" id="1.10.8.60">
    <property type="match status" value="1"/>
</dbReference>